<dbReference type="Gene3D" id="1.25.40.10">
    <property type="entry name" value="Tetratricopeptide repeat domain"/>
    <property type="match status" value="3"/>
</dbReference>
<dbReference type="PROSITE" id="PS51375">
    <property type="entry name" value="PPR"/>
    <property type="match status" value="5"/>
</dbReference>
<feature type="repeat" description="PPR" evidence="2">
    <location>
        <begin position="245"/>
        <end position="279"/>
    </location>
</feature>
<dbReference type="InterPro" id="IPR033443">
    <property type="entry name" value="PROP1-like_PPR_dom"/>
</dbReference>
<reference evidence="5" key="1">
    <citation type="journal article" date="2011" name="Genome Biol.">
        <title>Comparative genomics of the social amoebae Dictyostelium discoideum and Dictyostelium purpureum.</title>
        <authorList>
            <consortium name="US DOE Joint Genome Institute (JGI-PGF)"/>
            <person name="Sucgang R."/>
            <person name="Kuo A."/>
            <person name="Tian X."/>
            <person name="Salerno W."/>
            <person name="Parikh A."/>
            <person name="Feasley C.L."/>
            <person name="Dalin E."/>
            <person name="Tu H."/>
            <person name="Huang E."/>
            <person name="Barry K."/>
            <person name="Lindquist E."/>
            <person name="Shapiro H."/>
            <person name="Bruce D."/>
            <person name="Schmutz J."/>
            <person name="Salamov A."/>
            <person name="Fey P."/>
            <person name="Gaudet P."/>
            <person name="Anjard C."/>
            <person name="Babu M.M."/>
            <person name="Basu S."/>
            <person name="Bushmanova Y."/>
            <person name="van der Wel H."/>
            <person name="Katoh-Kurasawa M."/>
            <person name="Dinh C."/>
            <person name="Coutinho P.M."/>
            <person name="Saito T."/>
            <person name="Elias M."/>
            <person name="Schaap P."/>
            <person name="Kay R.R."/>
            <person name="Henrissat B."/>
            <person name="Eichinger L."/>
            <person name="Rivero F."/>
            <person name="Putnam N.H."/>
            <person name="West C.M."/>
            <person name="Loomis W.F."/>
            <person name="Chisholm R.L."/>
            <person name="Shaulsky G."/>
            <person name="Strassmann J.E."/>
            <person name="Queller D.C."/>
            <person name="Kuspa A."/>
            <person name="Grigoriev I.V."/>
        </authorList>
    </citation>
    <scope>NUCLEOTIDE SEQUENCE [LARGE SCALE GENOMIC DNA]</scope>
    <source>
        <strain evidence="5">QSDP1</strain>
    </source>
</reference>
<dbReference type="RefSeq" id="XP_003290170.1">
    <property type="nucleotide sequence ID" value="XM_003290122.1"/>
</dbReference>
<dbReference type="EMBL" id="GL871148">
    <property type="protein sequence ID" value="EGC33314.1"/>
    <property type="molecule type" value="Genomic_DNA"/>
</dbReference>
<dbReference type="FunCoup" id="F0ZRW7">
    <property type="interactions" value="743"/>
</dbReference>
<dbReference type="InterPro" id="IPR011990">
    <property type="entry name" value="TPR-like_helical_dom_sf"/>
</dbReference>
<protein>
    <recommendedName>
        <fullName evidence="3">PROP1-like PPR domain-containing protein</fullName>
    </recommendedName>
</protein>
<dbReference type="OMA" id="YIKDAWK"/>
<evidence type="ECO:0000313" key="4">
    <source>
        <dbReference type="EMBL" id="EGC33314.1"/>
    </source>
</evidence>
<dbReference type="AlphaFoldDB" id="F0ZRW7"/>
<dbReference type="Pfam" id="PF13041">
    <property type="entry name" value="PPR_2"/>
    <property type="match status" value="2"/>
</dbReference>
<keyword evidence="5" id="KW-1185">Reference proteome</keyword>
<feature type="repeat" description="PPR" evidence="2">
    <location>
        <begin position="315"/>
        <end position="352"/>
    </location>
</feature>
<dbReference type="KEGG" id="dpp:DICPUDRAFT_154652"/>
<accession>F0ZRW7</accession>
<evidence type="ECO:0000256" key="1">
    <source>
        <dbReference type="ARBA" id="ARBA00022737"/>
    </source>
</evidence>
<organism evidence="4 5">
    <name type="scientific">Dictyostelium purpureum</name>
    <name type="common">Slime mold</name>
    <dbReference type="NCBI Taxonomy" id="5786"/>
    <lineage>
        <taxon>Eukaryota</taxon>
        <taxon>Amoebozoa</taxon>
        <taxon>Evosea</taxon>
        <taxon>Eumycetozoa</taxon>
        <taxon>Dictyostelia</taxon>
        <taxon>Dictyosteliales</taxon>
        <taxon>Dictyosteliaceae</taxon>
        <taxon>Dictyostelium</taxon>
    </lineage>
</organism>
<sequence>MSILFKSNSKTIVYKNQIYNCLKYYYSTDVARTNSINVNFEDTEEYKMLIKEDPDLAAPKQTPRGAAFQKRFMEKSIIEKAKKLPDTSSPLSDMTKRAQYEMLMRSSQKQIIGKGKKHLYEFNTSPIDPYEFFSKVPFLLPAARQLLDRMGLCGHLHNVLQTIEYLDQKLPSLDVVTYSTILSALANCKDIDNSLLIFKRLLNEGIFPNNHIFNSLIRVHMDNGLVDESITILKSMEESYGIKPDHVNYTSIIHGCVNNKKYDMGLQIFSEARNKGMEPDSVTLTVLINACAKNNRVEKAFAFYDEFSYLNLKPTEVTFNSLISACAKRSDDYYYLRAFELLQEMDVNGFKPDIITYTSLLNAASRRGEIPVVEKIFNELLHNREDFKQKPDERVFNSVLMAYANNQIDEMKTPTKAGLKTNIEKANKVFNQIEKRKLTVTHHSLDSLLRVYANANRLALAKELFDTKYSQYKVKPSISSYCILITMLMKNKRFEEGLSIFEKMKNDGIEPDYKIYLEILHGTTKFGYAKTCLKFVKEMAQKGMPPILNDIKGILKRYEAYPEVTNEIKSLAVYSDPKTDPTKTILFNLK</sequence>
<dbReference type="PANTHER" id="PTHR47938:SF35">
    <property type="entry name" value="PENTATRICOPEPTIDE REPEAT-CONTAINING PROTEIN 4, MITOCHONDRIAL-RELATED"/>
    <property type="match status" value="1"/>
</dbReference>
<dbReference type="OrthoDB" id="5588846at2759"/>
<dbReference type="GO" id="GO:0003729">
    <property type="term" value="F:mRNA binding"/>
    <property type="evidence" value="ECO:0000318"/>
    <property type="project" value="GO_Central"/>
</dbReference>
<dbReference type="STRING" id="5786.F0ZRW7"/>
<dbReference type="Pfam" id="PF01535">
    <property type="entry name" value="PPR"/>
    <property type="match status" value="1"/>
</dbReference>
<feature type="repeat" description="PPR" evidence="2">
    <location>
        <begin position="280"/>
        <end position="314"/>
    </location>
</feature>
<dbReference type="Proteomes" id="UP000001064">
    <property type="component" value="Unassembled WGS sequence"/>
</dbReference>
<dbReference type="PANTHER" id="PTHR47938">
    <property type="entry name" value="RESPIRATORY COMPLEX I CHAPERONE (CIA84), PUTATIVE (AFU_ORTHOLOGUE AFUA_2G06020)-RELATED"/>
    <property type="match status" value="1"/>
</dbReference>
<evidence type="ECO:0000313" key="5">
    <source>
        <dbReference type="Proteomes" id="UP000001064"/>
    </source>
</evidence>
<dbReference type="InParanoid" id="F0ZRW7"/>
<dbReference type="VEuPathDB" id="AmoebaDB:DICPUDRAFT_154652"/>
<dbReference type="GeneID" id="10504526"/>
<proteinExistence type="predicted"/>
<dbReference type="NCBIfam" id="TIGR00756">
    <property type="entry name" value="PPR"/>
    <property type="match status" value="5"/>
</dbReference>
<evidence type="ECO:0000259" key="3">
    <source>
        <dbReference type="Pfam" id="PF17177"/>
    </source>
</evidence>
<dbReference type="eggNOG" id="KOG4197">
    <property type="taxonomic scope" value="Eukaryota"/>
</dbReference>
<feature type="repeat" description="PPR" evidence="2">
    <location>
        <begin position="477"/>
        <end position="511"/>
    </location>
</feature>
<feature type="repeat" description="PPR" evidence="2">
    <location>
        <begin position="174"/>
        <end position="208"/>
    </location>
</feature>
<gene>
    <name evidence="4" type="ORF">DICPUDRAFT_154652</name>
</gene>
<dbReference type="InterPro" id="IPR002885">
    <property type="entry name" value="PPR_rpt"/>
</dbReference>
<dbReference type="Pfam" id="PF17177">
    <property type="entry name" value="PPR_long"/>
    <property type="match status" value="1"/>
</dbReference>
<evidence type="ECO:0000256" key="2">
    <source>
        <dbReference type="PROSITE-ProRule" id="PRU00708"/>
    </source>
</evidence>
<feature type="domain" description="PROP1-like PPR" evidence="3">
    <location>
        <begin position="416"/>
        <end position="539"/>
    </location>
</feature>
<keyword evidence="1" id="KW-0677">Repeat</keyword>
<name>F0ZRW7_DICPU</name>
<dbReference type="Pfam" id="PF13812">
    <property type="entry name" value="PPR_3"/>
    <property type="match status" value="1"/>
</dbReference>